<dbReference type="Proteomes" id="UP000053429">
    <property type="component" value="Unassembled WGS sequence"/>
</dbReference>
<keyword evidence="2" id="KW-1185">Reference proteome</keyword>
<reference evidence="1 2" key="1">
    <citation type="submission" date="2015-10" db="EMBL/GenBank/DDBJ databases">
        <title>Draft genome sequence of Streptomyces caeruleatus NRRL B-24802, type strain for the species Streptomyces caeruleatus.</title>
        <authorList>
            <person name="Ruckert C."/>
            <person name="Winkler A."/>
            <person name="Kalinowski J."/>
            <person name="Kampfer P."/>
            <person name="Glaeser S."/>
        </authorList>
    </citation>
    <scope>NUCLEOTIDE SEQUENCE [LARGE SCALE GENOMIC DNA]</scope>
    <source>
        <strain evidence="1 2">NRRL B-24802</strain>
    </source>
</reference>
<name>A0A124I6Y0_9ACTN</name>
<dbReference type="EMBL" id="LMWY01000051">
    <property type="protein sequence ID" value="KUN94499.1"/>
    <property type="molecule type" value="Genomic_DNA"/>
</dbReference>
<gene>
    <name evidence="1" type="ORF">AQJ67_36820</name>
</gene>
<protein>
    <submittedName>
        <fullName evidence="1">Uncharacterized protein</fullName>
    </submittedName>
</protein>
<accession>A0A124I6Y0</accession>
<sequence>MPGFVNMRGVRVVAVDVGSVRTGAFAWAAVEGPGEALVGYGSDPATAVEAVTAALAGGTAGAVLALEAPMCVPVPEDWTLLGKRRAGEGDRAWSASAGAAVLGTGLVQGAWMLSELGRALPGLSATTQVGRWRGGTGTGARLLLVEAFVSGAGKPVATALGQHAADAEAAARVVAERLTGAGDSDVECAPQRAFNLLAAQARWAGLDIADDELALDVLVVRARPAAR</sequence>
<proteinExistence type="predicted"/>
<dbReference type="RefSeq" id="WP_062723835.1">
    <property type="nucleotide sequence ID" value="NZ_KQ948939.1"/>
</dbReference>
<dbReference type="STRING" id="661399.AQJ67_36820"/>
<comment type="caution">
    <text evidence="1">The sequence shown here is derived from an EMBL/GenBank/DDBJ whole genome shotgun (WGS) entry which is preliminary data.</text>
</comment>
<evidence type="ECO:0000313" key="1">
    <source>
        <dbReference type="EMBL" id="KUN94499.1"/>
    </source>
</evidence>
<organism evidence="1 2">
    <name type="scientific">Streptomyces caeruleatus</name>
    <dbReference type="NCBI Taxonomy" id="661399"/>
    <lineage>
        <taxon>Bacteria</taxon>
        <taxon>Bacillati</taxon>
        <taxon>Actinomycetota</taxon>
        <taxon>Actinomycetes</taxon>
        <taxon>Kitasatosporales</taxon>
        <taxon>Streptomycetaceae</taxon>
        <taxon>Streptomyces</taxon>
    </lineage>
</organism>
<evidence type="ECO:0000313" key="2">
    <source>
        <dbReference type="Proteomes" id="UP000053429"/>
    </source>
</evidence>
<dbReference type="OrthoDB" id="4206679at2"/>
<dbReference type="AlphaFoldDB" id="A0A124I6Y0"/>